<evidence type="ECO:0000313" key="2">
    <source>
        <dbReference type="Proteomes" id="UP000199317"/>
    </source>
</evidence>
<organism evidence="1 2">
    <name type="scientific">Paracidovorax cattleyae</name>
    <dbReference type="NCBI Taxonomy" id="80868"/>
    <lineage>
        <taxon>Bacteria</taxon>
        <taxon>Pseudomonadati</taxon>
        <taxon>Pseudomonadota</taxon>
        <taxon>Betaproteobacteria</taxon>
        <taxon>Burkholderiales</taxon>
        <taxon>Comamonadaceae</taxon>
        <taxon>Paracidovorax</taxon>
    </lineage>
</organism>
<dbReference type="RefSeq" id="WP_092834146.1">
    <property type="nucleotide sequence ID" value="NZ_FNJL01000010.1"/>
</dbReference>
<sequence length="79" mass="8727">MGAVLPFEPPVLAPPTVQLVSSRFVTIELAAAMTGFSPAAIRAKINKGVWLEDRQWIKREGRVLIDMKGYEKWVESGTA</sequence>
<gene>
    <name evidence="1" type="ORF">SAMN04489708_11024</name>
</gene>
<keyword evidence="2" id="KW-1185">Reference proteome</keyword>
<accession>A0A1H0RE74</accession>
<evidence type="ECO:0000313" key="1">
    <source>
        <dbReference type="EMBL" id="SDP27814.1"/>
    </source>
</evidence>
<proteinExistence type="predicted"/>
<dbReference type="EMBL" id="FNJL01000010">
    <property type="protein sequence ID" value="SDP27814.1"/>
    <property type="molecule type" value="Genomic_DNA"/>
</dbReference>
<dbReference type="AlphaFoldDB" id="A0A1H0RE74"/>
<dbReference type="OrthoDB" id="8779418at2"/>
<name>A0A1H0RE74_9BURK</name>
<protein>
    <recommendedName>
        <fullName evidence="3">Excisionase</fullName>
    </recommendedName>
</protein>
<dbReference type="Proteomes" id="UP000199317">
    <property type="component" value="Unassembled WGS sequence"/>
</dbReference>
<evidence type="ECO:0008006" key="3">
    <source>
        <dbReference type="Google" id="ProtNLM"/>
    </source>
</evidence>
<reference evidence="2" key="1">
    <citation type="submission" date="2016-10" db="EMBL/GenBank/DDBJ databases">
        <authorList>
            <person name="Varghese N."/>
            <person name="Submissions S."/>
        </authorList>
    </citation>
    <scope>NUCLEOTIDE SEQUENCE [LARGE SCALE GENOMIC DNA]</scope>
    <source>
        <strain evidence="2">DSM 17101</strain>
    </source>
</reference>